<evidence type="ECO:0000313" key="1">
    <source>
        <dbReference type="EMBL" id="KAH9363854.1"/>
    </source>
</evidence>
<reference evidence="1 2" key="1">
    <citation type="journal article" date="2020" name="Cell">
        <title>Large-Scale Comparative Analyses of Tick Genomes Elucidate Their Genetic Diversity and Vector Capacities.</title>
        <authorList>
            <consortium name="Tick Genome and Microbiome Consortium (TIGMIC)"/>
            <person name="Jia N."/>
            <person name="Wang J."/>
            <person name="Shi W."/>
            <person name="Du L."/>
            <person name="Sun Y."/>
            <person name="Zhan W."/>
            <person name="Jiang J.F."/>
            <person name="Wang Q."/>
            <person name="Zhang B."/>
            <person name="Ji P."/>
            <person name="Bell-Sakyi L."/>
            <person name="Cui X.M."/>
            <person name="Yuan T.T."/>
            <person name="Jiang B.G."/>
            <person name="Yang W.F."/>
            <person name="Lam T.T."/>
            <person name="Chang Q.C."/>
            <person name="Ding S.J."/>
            <person name="Wang X.J."/>
            <person name="Zhu J.G."/>
            <person name="Ruan X.D."/>
            <person name="Zhao L."/>
            <person name="Wei J.T."/>
            <person name="Ye R.Z."/>
            <person name="Que T.C."/>
            <person name="Du C.H."/>
            <person name="Zhou Y.H."/>
            <person name="Cheng J.X."/>
            <person name="Dai P.F."/>
            <person name="Guo W.B."/>
            <person name="Han X.H."/>
            <person name="Huang E.J."/>
            <person name="Li L.F."/>
            <person name="Wei W."/>
            <person name="Gao Y.C."/>
            <person name="Liu J.Z."/>
            <person name="Shao H.Z."/>
            <person name="Wang X."/>
            <person name="Wang C.C."/>
            <person name="Yang T.C."/>
            <person name="Huo Q.B."/>
            <person name="Li W."/>
            <person name="Chen H.Y."/>
            <person name="Chen S.E."/>
            <person name="Zhou L.G."/>
            <person name="Ni X.B."/>
            <person name="Tian J.H."/>
            <person name="Sheng Y."/>
            <person name="Liu T."/>
            <person name="Pan Y.S."/>
            <person name="Xia L.Y."/>
            <person name="Li J."/>
            <person name="Zhao F."/>
            <person name="Cao W.C."/>
        </authorList>
    </citation>
    <scope>NUCLEOTIDE SEQUENCE [LARGE SCALE GENOMIC DNA]</scope>
    <source>
        <strain evidence="1">HaeL-2018</strain>
    </source>
</reference>
<dbReference type="EMBL" id="JABSTR010000002">
    <property type="protein sequence ID" value="KAH9363854.1"/>
    <property type="molecule type" value="Genomic_DNA"/>
</dbReference>
<keyword evidence="2" id="KW-1185">Reference proteome</keyword>
<comment type="caution">
    <text evidence="1">The sequence shown here is derived from an EMBL/GenBank/DDBJ whole genome shotgun (WGS) entry which is preliminary data.</text>
</comment>
<evidence type="ECO:0000313" key="2">
    <source>
        <dbReference type="Proteomes" id="UP000821853"/>
    </source>
</evidence>
<organism evidence="1 2">
    <name type="scientific">Haemaphysalis longicornis</name>
    <name type="common">Bush tick</name>
    <dbReference type="NCBI Taxonomy" id="44386"/>
    <lineage>
        <taxon>Eukaryota</taxon>
        <taxon>Metazoa</taxon>
        <taxon>Ecdysozoa</taxon>
        <taxon>Arthropoda</taxon>
        <taxon>Chelicerata</taxon>
        <taxon>Arachnida</taxon>
        <taxon>Acari</taxon>
        <taxon>Parasitiformes</taxon>
        <taxon>Ixodida</taxon>
        <taxon>Ixodoidea</taxon>
        <taxon>Ixodidae</taxon>
        <taxon>Haemaphysalinae</taxon>
        <taxon>Haemaphysalis</taxon>
    </lineage>
</organism>
<dbReference type="AlphaFoldDB" id="A0A9J6FC62"/>
<gene>
    <name evidence="1" type="ORF">HPB48_009134</name>
</gene>
<name>A0A9J6FC62_HAELO</name>
<protein>
    <submittedName>
        <fullName evidence="1">Uncharacterized protein</fullName>
    </submittedName>
</protein>
<accession>A0A9J6FC62</accession>
<dbReference type="VEuPathDB" id="VectorBase:HLOH_041019"/>
<sequence>MLKILPRSLPQFAALRTPAPQHYLTDGNQSCSGTSPYTSTQRLLELGVHNTIEDIIEARRAGQLIRLGTTRTGRHVLARLG</sequence>
<proteinExistence type="predicted"/>
<dbReference type="Proteomes" id="UP000821853">
    <property type="component" value="Chromosome 10"/>
</dbReference>